<evidence type="ECO:0000313" key="2">
    <source>
        <dbReference type="Proteomes" id="UP001172082"/>
    </source>
</evidence>
<reference evidence="1" key="1">
    <citation type="submission" date="2023-06" db="EMBL/GenBank/DDBJ databases">
        <title>Genomic of Parafulvivirga corallium.</title>
        <authorList>
            <person name="Wang G."/>
        </authorList>
    </citation>
    <scope>NUCLEOTIDE SEQUENCE</scope>
    <source>
        <strain evidence="1">BMA10</strain>
    </source>
</reference>
<dbReference type="PANTHER" id="PTHR30619:SF1">
    <property type="entry name" value="RECOMBINATION PROTEIN 2"/>
    <property type="match status" value="1"/>
</dbReference>
<gene>
    <name evidence="1" type="ORF">QQ008_07835</name>
</gene>
<dbReference type="SUPFAM" id="SSF56281">
    <property type="entry name" value="Metallo-hydrolase/oxidoreductase"/>
    <property type="match status" value="1"/>
</dbReference>
<sequence>MSIIKSFAVGNGDMFYIDHNSSNLTIIDCCLSLENKRPIVQEIKNIKEGKQITRFISTHPDQDHIEGLKYLDEQIDILNFYTVKNKATKKEETEDFQKYCQLRDDLQKAFFLERGCSRKWMNICDETNGSSGINVLWPIVSNQHYKDALKESKNGNSPNNISPIIKYSIQNGASMIWMGDLETDFMENIINEITLPSIDILFAPHHGRESGKVPEKWLDEMNPKIIVIGEAPAKNLNYYQGYNTITQNSAGDIIFDCGTESIHIYVSDESYSVDFLEDESQSKFKYYLGTLKI</sequence>
<dbReference type="InterPro" id="IPR052159">
    <property type="entry name" value="Competence_DNA_uptake"/>
</dbReference>
<keyword evidence="2" id="KW-1185">Reference proteome</keyword>
<organism evidence="1 2">
    <name type="scientific">Splendidivirga corallicola</name>
    <dbReference type="NCBI Taxonomy" id="3051826"/>
    <lineage>
        <taxon>Bacteria</taxon>
        <taxon>Pseudomonadati</taxon>
        <taxon>Bacteroidota</taxon>
        <taxon>Cytophagia</taxon>
        <taxon>Cytophagales</taxon>
        <taxon>Splendidivirgaceae</taxon>
        <taxon>Splendidivirga</taxon>
    </lineage>
</organism>
<dbReference type="Proteomes" id="UP001172082">
    <property type="component" value="Unassembled WGS sequence"/>
</dbReference>
<dbReference type="Gene3D" id="3.60.15.10">
    <property type="entry name" value="Ribonuclease Z/Hydroxyacylglutathione hydrolase-like"/>
    <property type="match status" value="1"/>
</dbReference>
<dbReference type="PANTHER" id="PTHR30619">
    <property type="entry name" value="DNA INTERNALIZATION/COMPETENCE PROTEIN COMEC/REC2"/>
    <property type="match status" value="1"/>
</dbReference>
<evidence type="ECO:0000313" key="1">
    <source>
        <dbReference type="EMBL" id="MDN5201266.1"/>
    </source>
</evidence>
<protein>
    <submittedName>
        <fullName evidence="1">MBL fold metallo-hydrolase</fullName>
    </submittedName>
</protein>
<dbReference type="InterPro" id="IPR036866">
    <property type="entry name" value="RibonucZ/Hydroxyglut_hydro"/>
</dbReference>
<accession>A0ABT8KKM5</accession>
<proteinExistence type="predicted"/>
<dbReference type="EMBL" id="JAUJEA010000002">
    <property type="protein sequence ID" value="MDN5201266.1"/>
    <property type="molecule type" value="Genomic_DNA"/>
</dbReference>
<comment type="caution">
    <text evidence="1">The sequence shown here is derived from an EMBL/GenBank/DDBJ whole genome shotgun (WGS) entry which is preliminary data.</text>
</comment>
<name>A0ABT8KKM5_9BACT</name>
<dbReference type="RefSeq" id="WP_346751292.1">
    <property type="nucleotide sequence ID" value="NZ_JAUJEA010000002.1"/>
</dbReference>